<dbReference type="AlphaFoldDB" id="A0A920CK66"/>
<evidence type="ECO:0000313" key="2">
    <source>
        <dbReference type="Proteomes" id="UP000681162"/>
    </source>
</evidence>
<accession>A0A920CK66</accession>
<dbReference type="Proteomes" id="UP000681162">
    <property type="component" value="Unassembled WGS sequence"/>
</dbReference>
<evidence type="ECO:0000313" key="1">
    <source>
        <dbReference type="EMBL" id="GIO40194.1"/>
    </source>
</evidence>
<sequence length="52" mass="6088">MSKYHFRKLQNEIRKDRQHRIKQLTHQLRYGNLSNEGRKGVIAQLDVIGGGV</sequence>
<dbReference type="EMBL" id="BORR01000038">
    <property type="protein sequence ID" value="GIO40194.1"/>
    <property type="molecule type" value="Genomic_DNA"/>
</dbReference>
<dbReference type="RefSeq" id="WP_212944383.1">
    <property type="nucleotide sequence ID" value="NZ_BORR01000038.1"/>
</dbReference>
<reference evidence="1 2" key="1">
    <citation type="submission" date="2021-03" db="EMBL/GenBank/DDBJ databases">
        <title>Antimicrobial resistance genes in bacteria isolated from Japanese honey, and their potential for conferring macrolide and lincosamide resistance in the American foulbrood pathogen Paenibacillus larvae.</title>
        <authorList>
            <person name="Okamoto M."/>
            <person name="Kumagai M."/>
            <person name="Kanamori H."/>
            <person name="Takamatsu D."/>
        </authorList>
    </citation>
    <scope>NUCLEOTIDE SEQUENCE [LARGE SCALE GENOMIC DNA]</scope>
    <source>
        <strain evidence="1 2">J41TS12</strain>
    </source>
</reference>
<keyword evidence="2" id="KW-1185">Reference proteome</keyword>
<gene>
    <name evidence="1" type="ORF">J41TS12_50550</name>
</gene>
<comment type="caution">
    <text evidence="1">The sequence shown here is derived from an EMBL/GenBank/DDBJ whole genome shotgun (WGS) entry which is preliminary data.</text>
</comment>
<protein>
    <submittedName>
        <fullName evidence="1">Uncharacterized protein</fullName>
    </submittedName>
</protein>
<name>A0A920CK66_9BACL</name>
<proteinExistence type="predicted"/>
<organism evidence="1 2">
    <name type="scientific">Paenibacillus antibioticophila</name>
    <dbReference type="NCBI Taxonomy" id="1274374"/>
    <lineage>
        <taxon>Bacteria</taxon>
        <taxon>Bacillati</taxon>
        <taxon>Bacillota</taxon>
        <taxon>Bacilli</taxon>
        <taxon>Bacillales</taxon>
        <taxon>Paenibacillaceae</taxon>
        <taxon>Paenibacillus</taxon>
    </lineage>
</organism>